<accession>A0A7D9HHV7</accession>
<dbReference type="PANTHER" id="PTHR13710">
    <property type="entry name" value="DNA HELICASE RECQ FAMILY MEMBER"/>
    <property type="match status" value="1"/>
</dbReference>
<dbReference type="InterPro" id="IPR032284">
    <property type="entry name" value="RecQ_Zn-bd"/>
</dbReference>
<dbReference type="Pfam" id="PF00271">
    <property type="entry name" value="Helicase_C"/>
    <property type="match status" value="1"/>
</dbReference>
<dbReference type="GO" id="GO:0006260">
    <property type="term" value="P:DNA replication"/>
    <property type="evidence" value="ECO:0007669"/>
    <property type="project" value="InterPro"/>
</dbReference>
<keyword evidence="5 11" id="KW-0347">Helicase</keyword>
<dbReference type="SUPFAM" id="SSF52540">
    <property type="entry name" value="P-loop containing nucleoside triphosphate hydrolases"/>
    <property type="match status" value="1"/>
</dbReference>
<dbReference type="OrthoDB" id="10261556at2759"/>
<evidence type="ECO:0000256" key="7">
    <source>
        <dbReference type="ARBA" id="ARBA00023125"/>
    </source>
</evidence>
<dbReference type="InterPro" id="IPR014001">
    <property type="entry name" value="Helicase_ATP-bd"/>
</dbReference>
<keyword evidence="6 11" id="KW-0067">ATP-binding</keyword>
<dbReference type="Pfam" id="PF16124">
    <property type="entry name" value="RecQ_Zn_bind"/>
    <property type="match status" value="1"/>
</dbReference>
<evidence type="ECO:0000256" key="5">
    <source>
        <dbReference type="ARBA" id="ARBA00022806"/>
    </source>
</evidence>
<dbReference type="Pfam" id="PF09382">
    <property type="entry name" value="RQC"/>
    <property type="match status" value="1"/>
</dbReference>
<keyword evidence="13" id="KW-1185">Reference proteome</keyword>
<evidence type="ECO:0000313" key="13">
    <source>
        <dbReference type="Proteomes" id="UP001152795"/>
    </source>
</evidence>
<proteinExistence type="inferred from homology"/>
<keyword evidence="3 11" id="KW-0547">Nucleotide-binding</keyword>
<evidence type="ECO:0000313" key="12">
    <source>
        <dbReference type="EMBL" id="CAB3985520.1"/>
    </source>
</evidence>
<dbReference type="GO" id="GO:0005694">
    <property type="term" value="C:chromosome"/>
    <property type="evidence" value="ECO:0007669"/>
    <property type="project" value="TreeGrafter"/>
</dbReference>
<dbReference type="GO" id="GO:0016787">
    <property type="term" value="F:hydrolase activity"/>
    <property type="evidence" value="ECO:0007669"/>
    <property type="project" value="UniProtKB-KW"/>
</dbReference>
<dbReference type="PROSITE" id="PS51192">
    <property type="entry name" value="HELICASE_ATP_BIND_1"/>
    <property type="match status" value="1"/>
</dbReference>
<keyword evidence="7" id="KW-0238">DNA-binding</keyword>
<evidence type="ECO:0000256" key="9">
    <source>
        <dbReference type="ARBA" id="ARBA00023242"/>
    </source>
</evidence>
<dbReference type="NCBIfam" id="TIGR00614">
    <property type="entry name" value="recQ_fam"/>
    <property type="match status" value="1"/>
</dbReference>
<evidence type="ECO:0000256" key="3">
    <source>
        <dbReference type="ARBA" id="ARBA00022741"/>
    </source>
</evidence>
<reference evidence="12" key="1">
    <citation type="submission" date="2020-04" db="EMBL/GenBank/DDBJ databases">
        <authorList>
            <person name="Alioto T."/>
            <person name="Alioto T."/>
            <person name="Gomez Garrido J."/>
        </authorList>
    </citation>
    <scope>NUCLEOTIDE SEQUENCE</scope>
    <source>
        <strain evidence="12">A484AB</strain>
    </source>
</reference>
<dbReference type="Proteomes" id="UP001152795">
    <property type="component" value="Unassembled WGS sequence"/>
</dbReference>
<dbReference type="GO" id="GO:0005737">
    <property type="term" value="C:cytoplasm"/>
    <property type="evidence" value="ECO:0007669"/>
    <property type="project" value="TreeGrafter"/>
</dbReference>
<comment type="subcellular location">
    <subcellularLocation>
        <location evidence="1 11">Nucleus</location>
    </subcellularLocation>
</comment>
<dbReference type="InterPro" id="IPR001650">
    <property type="entry name" value="Helicase_C-like"/>
</dbReference>
<dbReference type="PROSITE" id="PS51194">
    <property type="entry name" value="HELICASE_CTER"/>
    <property type="match status" value="1"/>
</dbReference>
<keyword evidence="4 11" id="KW-0378">Hydrolase</keyword>
<evidence type="ECO:0000256" key="2">
    <source>
        <dbReference type="ARBA" id="ARBA00005446"/>
    </source>
</evidence>
<comment type="catalytic activity">
    <reaction evidence="10 11">
        <text>Couples ATP hydrolysis with the unwinding of duplex DNA by translocating in the 3'-5' direction.</text>
        <dbReference type="EC" id="5.6.2.4"/>
    </reaction>
</comment>
<comment type="caution">
    <text evidence="12">The sequence shown here is derived from an EMBL/GenBank/DDBJ whole genome shotgun (WGS) entry which is preliminary data.</text>
</comment>
<keyword evidence="9 11" id="KW-0539">Nucleus</keyword>
<dbReference type="SMART" id="SM00490">
    <property type="entry name" value="HELICc"/>
    <property type="match status" value="1"/>
</dbReference>
<dbReference type="EC" id="5.6.2.4" evidence="11"/>
<dbReference type="Pfam" id="PF00270">
    <property type="entry name" value="DEAD"/>
    <property type="match status" value="1"/>
</dbReference>
<dbReference type="InterPro" id="IPR011545">
    <property type="entry name" value="DEAD/DEAH_box_helicase_dom"/>
</dbReference>
<dbReference type="AlphaFoldDB" id="A0A7D9HHV7"/>
<dbReference type="InterPro" id="IPR018982">
    <property type="entry name" value="RQC_domain"/>
</dbReference>
<dbReference type="GO" id="GO:0043138">
    <property type="term" value="F:3'-5' DNA helicase activity"/>
    <property type="evidence" value="ECO:0007669"/>
    <property type="project" value="UniProtKB-EC"/>
</dbReference>
<evidence type="ECO:0000256" key="1">
    <source>
        <dbReference type="ARBA" id="ARBA00004123"/>
    </source>
</evidence>
<dbReference type="CDD" id="cd17920">
    <property type="entry name" value="DEXHc_RecQ"/>
    <property type="match status" value="1"/>
</dbReference>
<dbReference type="InterPro" id="IPR027417">
    <property type="entry name" value="P-loop_NTPase"/>
</dbReference>
<dbReference type="Gene3D" id="1.10.10.10">
    <property type="entry name" value="Winged helix-like DNA-binding domain superfamily/Winged helix DNA-binding domain"/>
    <property type="match status" value="1"/>
</dbReference>
<dbReference type="GO" id="GO:0009378">
    <property type="term" value="F:four-way junction helicase activity"/>
    <property type="evidence" value="ECO:0007669"/>
    <property type="project" value="TreeGrafter"/>
</dbReference>
<dbReference type="EMBL" id="CACRXK020000882">
    <property type="protein sequence ID" value="CAB3985520.1"/>
    <property type="molecule type" value="Genomic_DNA"/>
</dbReference>
<dbReference type="GO" id="GO:0000724">
    <property type="term" value="P:double-strand break repair via homologous recombination"/>
    <property type="evidence" value="ECO:0007669"/>
    <property type="project" value="TreeGrafter"/>
</dbReference>
<dbReference type="PANTHER" id="PTHR13710:SF153">
    <property type="entry name" value="RECQ-LIKE DNA HELICASE BLM"/>
    <property type="match status" value="1"/>
</dbReference>
<keyword evidence="8" id="KW-0413">Isomerase</keyword>
<dbReference type="SMART" id="SM00487">
    <property type="entry name" value="DEXDc"/>
    <property type="match status" value="1"/>
</dbReference>
<dbReference type="GO" id="GO:0005524">
    <property type="term" value="F:ATP binding"/>
    <property type="evidence" value="ECO:0007669"/>
    <property type="project" value="UniProtKB-KW"/>
</dbReference>
<comment type="catalytic activity">
    <reaction evidence="11">
        <text>ATP + H2O = ADP + phosphate + H(+)</text>
        <dbReference type="Rhea" id="RHEA:13065"/>
        <dbReference type="ChEBI" id="CHEBI:15377"/>
        <dbReference type="ChEBI" id="CHEBI:15378"/>
        <dbReference type="ChEBI" id="CHEBI:30616"/>
        <dbReference type="ChEBI" id="CHEBI:43474"/>
        <dbReference type="ChEBI" id="CHEBI:456216"/>
    </reaction>
</comment>
<evidence type="ECO:0000256" key="10">
    <source>
        <dbReference type="ARBA" id="ARBA00034617"/>
    </source>
</evidence>
<dbReference type="GO" id="GO:0003677">
    <property type="term" value="F:DNA binding"/>
    <property type="evidence" value="ECO:0007669"/>
    <property type="project" value="UniProtKB-KW"/>
</dbReference>
<name>A0A7D9HHV7_PARCT</name>
<dbReference type="FunFam" id="3.40.50.300:FF:001389">
    <property type="entry name" value="ATP-dependent DNA helicase RecQ"/>
    <property type="match status" value="1"/>
</dbReference>
<dbReference type="Gene3D" id="3.40.50.300">
    <property type="entry name" value="P-loop containing nucleotide triphosphate hydrolases"/>
    <property type="match status" value="2"/>
</dbReference>
<organism evidence="12 13">
    <name type="scientific">Paramuricea clavata</name>
    <name type="common">Red gorgonian</name>
    <name type="synonym">Violescent sea-whip</name>
    <dbReference type="NCBI Taxonomy" id="317549"/>
    <lineage>
        <taxon>Eukaryota</taxon>
        <taxon>Metazoa</taxon>
        <taxon>Cnidaria</taxon>
        <taxon>Anthozoa</taxon>
        <taxon>Octocorallia</taxon>
        <taxon>Malacalcyonacea</taxon>
        <taxon>Plexauridae</taxon>
        <taxon>Paramuricea</taxon>
    </lineage>
</organism>
<gene>
    <name evidence="12" type="ORF">PACLA_8A048050</name>
</gene>
<evidence type="ECO:0000256" key="8">
    <source>
        <dbReference type="ARBA" id="ARBA00023235"/>
    </source>
</evidence>
<protein>
    <recommendedName>
        <fullName evidence="11">ATP-dependent DNA helicase</fullName>
        <ecNumber evidence="11">5.6.2.4</ecNumber>
    </recommendedName>
</protein>
<dbReference type="GO" id="GO:0005634">
    <property type="term" value="C:nucleus"/>
    <property type="evidence" value="ECO:0007669"/>
    <property type="project" value="UniProtKB-SubCell"/>
</dbReference>
<evidence type="ECO:0000256" key="4">
    <source>
        <dbReference type="ARBA" id="ARBA00022801"/>
    </source>
</evidence>
<sequence length="923" mass="104728">MWKEYYDKFKVDFFALQYLPQEFAEYVPLEATDYSVYSDCFRSFSTLVFGNEERHNELRVRCVVEMTLFKEFYLSEEIVQRVVKQISIADGERSMLSELAMDMVFQNEVIASCKLRSQPSDWHILALGSVIQRSIMSVYPETTPEIRHLYHGIRKPRVCKDNAPPKFFFWAKCGKVTFQDLVKFKSSHFIPLVQKHLLSTEFPADVSTYPCPHPDCYSSQTWYRNVNAHHTIKHSTPCNLDDATALRKKIMGQAMIKKIILSSTNLIGGEIFSVDCFGTNKFVMKGLSSKEVASKTAHVLFVMDLLPSFGKSTYPTIIIRSLDTRKTTIYNAWKATMSTKTLPQIECVQSFFDGDFQVQQPPQPPPTSHVANLTLDDCICTDDDTGNVTHVTNQQTNIENLLHALKRIWGYESFKPEQYEAIQAILQCQDVFVQMPTGAGKSLIFQIIAAVSSGLVVCVSPLISLIKDQTQACNEKNIGACFLYGTMDSSQKESIYYSLRQPVCPFKILYVTPEFITQDNTVLNILNSLYSKEKLRMFAIDEAHCVSQWGHDFRGAYLNLDVLRKNFKNVPILLLTASATKQTRDDCMSVLGLNNPKIILSTVCRPNLVYEVHQKSSKSVEHIADIVKPLDCSLVFCSTIRECEDICPKLEGRGVKCKMYHGQLEDNLRSQRQEMWSNGSLQCLVCTSSFGLGVNKPNVKAVIHYSLPGTLEAYVQEAGRGGRDGSIARCILFFTPQNQIFHLKNIFSTRKTDSKVADKKLSSFLQMLYWCFQNVECRKVLILKHFGEPTPSNCGTCDICRSTEPVTEHDITEFSKKAILCIQRVASTPDKKNFTLNYISKILTGKKVKHDHDKYPEYRCITGSTEFGEYLLRLLVCKEVLVEQPPPEAARNQNTVYLTVGAKYLQVLSGQLAIKCIIKSKNC</sequence>
<evidence type="ECO:0000256" key="6">
    <source>
        <dbReference type="ARBA" id="ARBA00022840"/>
    </source>
</evidence>
<dbReference type="InterPro" id="IPR036388">
    <property type="entry name" value="WH-like_DNA-bd_sf"/>
</dbReference>
<evidence type="ECO:0000256" key="11">
    <source>
        <dbReference type="RuleBase" id="RU364117"/>
    </source>
</evidence>
<comment type="similarity">
    <text evidence="2 11">Belongs to the helicase family. RecQ subfamily.</text>
</comment>
<dbReference type="InterPro" id="IPR004589">
    <property type="entry name" value="DNA_helicase_ATP-dep_RecQ"/>
</dbReference>